<gene>
    <name evidence="7" type="ORF">N0V83_004864</name>
</gene>
<dbReference type="OrthoDB" id="66881at2759"/>
<name>A0A9W8YAK2_9PLEO</name>
<dbReference type="Gene3D" id="3.50.50.60">
    <property type="entry name" value="FAD/NAD(P)-binding domain"/>
    <property type="match status" value="2"/>
</dbReference>
<comment type="similarity">
    <text evidence="2">Belongs to the FAD-binding monooxygenase family.</text>
</comment>
<reference evidence="7" key="1">
    <citation type="submission" date="2022-10" db="EMBL/GenBank/DDBJ databases">
        <title>Tapping the CABI collections for fungal endophytes: first genome assemblies for Collariella, Neodidymelliopsis, Ascochyta clinopodiicola, Didymella pomorum, Didymosphaeria variabile, Neocosmospora piperis and Neocucurbitaria cava.</title>
        <authorList>
            <person name="Hill R."/>
        </authorList>
    </citation>
    <scope>NUCLEOTIDE SEQUENCE</scope>
    <source>
        <strain evidence="7">IMI 356814</strain>
    </source>
</reference>
<dbReference type="SUPFAM" id="SSF51905">
    <property type="entry name" value="FAD/NAD(P)-binding domain"/>
    <property type="match status" value="1"/>
</dbReference>
<comment type="cofactor">
    <cofactor evidence="1">
        <name>FAD</name>
        <dbReference type="ChEBI" id="CHEBI:57692"/>
    </cofactor>
</comment>
<dbReference type="GO" id="GO:0016491">
    <property type="term" value="F:oxidoreductase activity"/>
    <property type="evidence" value="ECO:0007669"/>
    <property type="project" value="UniProtKB-KW"/>
</dbReference>
<evidence type="ECO:0000256" key="3">
    <source>
        <dbReference type="ARBA" id="ARBA00022630"/>
    </source>
</evidence>
<keyword evidence="4" id="KW-0274">FAD</keyword>
<sequence>MAQITTSPAGAIPSTQALEAGAAGSPSLASVQQKYEQERAKRLRTEGAKQFVDFYALKRLERFHKDPWLDENSSPPADGDRTEILILGAGYGGLLFAVRLLEAGFKLEDIRFADSANGFGGTWYWNRYPGLKCDIESYIYMPLLEETGYMPTEKYCTGLELQEHADRIAKKWNLTDRAWFQRTVDKMEWDERANEWVTHYTHRGPDGKDFPRKTMRSRFVVLTTGFTLVPRVPQIPGIGDFKGEMFHTARWDYKCTGGSPTDPNMVNLKDKSVGIIGTGATSIQVVPALANSVKTLYVFQRTPSAVDARDNSETDTEWWQREHSKPGWQKERRDNFNAFLANKRTKPSINLVGDGWTTMPSYSVLVGNPEAADMVKEDFSAVPAYVAKLHALDLSRQEKIRKRVEETVKNAAVAEQLKPWYPGWCKRPCFHDDYLEAFNNPNVNLVDTDGQGVELITENGIFFDGREYKIDILILSTGYRSPFNYSPGGRVNIDIIGRNGASLDKKWVNAVTTLHGMMSHDFPNLCWPGLSQSGGTPNFTHCMDHSAQHIAEILHNAVLETKQSGEGQSGYKYNFIVEPTAESEEEWSNAVASQAGVFAASAGCTPSYINAEGDLDKEVSEEVQRKRARGALWGKGFDDYCRILSEWRSKGDFSGLEIKEAS</sequence>
<evidence type="ECO:0000313" key="8">
    <source>
        <dbReference type="Proteomes" id="UP001140560"/>
    </source>
</evidence>
<dbReference type="InterPro" id="IPR050775">
    <property type="entry name" value="FAD-binding_Monooxygenases"/>
</dbReference>
<keyword evidence="8" id="KW-1185">Reference proteome</keyword>
<dbReference type="InterPro" id="IPR036188">
    <property type="entry name" value="FAD/NAD-bd_sf"/>
</dbReference>
<evidence type="ECO:0000313" key="7">
    <source>
        <dbReference type="EMBL" id="KAJ4371644.1"/>
    </source>
</evidence>
<evidence type="ECO:0000256" key="5">
    <source>
        <dbReference type="ARBA" id="ARBA00022857"/>
    </source>
</evidence>
<dbReference type="PANTHER" id="PTHR43098:SF2">
    <property type="entry name" value="FAD-BINDING MONOOXYGENASE AUSB-RELATED"/>
    <property type="match status" value="1"/>
</dbReference>
<organism evidence="7 8">
    <name type="scientific">Neocucurbitaria cava</name>
    <dbReference type="NCBI Taxonomy" id="798079"/>
    <lineage>
        <taxon>Eukaryota</taxon>
        <taxon>Fungi</taxon>
        <taxon>Dikarya</taxon>
        <taxon>Ascomycota</taxon>
        <taxon>Pezizomycotina</taxon>
        <taxon>Dothideomycetes</taxon>
        <taxon>Pleosporomycetidae</taxon>
        <taxon>Pleosporales</taxon>
        <taxon>Pleosporineae</taxon>
        <taxon>Cucurbitariaceae</taxon>
        <taxon>Neocucurbitaria</taxon>
    </lineage>
</organism>
<dbReference type="EMBL" id="JAPEUY010000007">
    <property type="protein sequence ID" value="KAJ4371644.1"/>
    <property type="molecule type" value="Genomic_DNA"/>
</dbReference>
<evidence type="ECO:0000256" key="2">
    <source>
        <dbReference type="ARBA" id="ARBA00010139"/>
    </source>
</evidence>
<evidence type="ECO:0000256" key="4">
    <source>
        <dbReference type="ARBA" id="ARBA00022827"/>
    </source>
</evidence>
<keyword evidence="6" id="KW-0560">Oxidoreductase</keyword>
<dbReference type="PANTHER" id="PTHR43098">
    <property type="entry name" value="L-ORNITHINE N(5)-MONOOXYGENASE-RELATED"/>
    <property type="match status" value="1"/>
</dbReference>
<evidence type="ECO:0000256" key="6">
    <source>
        <dbReference type="ARBA" id="ARBA00023002"/>
    </source>
</evidence>
<accession>A0A9W8YAK2</accession>
<dbReference type="AlphaFoldDB" id="A0A9W8YAK2"/>
<keyword evidence="5" id="KW-0521">NADP</keyword>
<keyword evidence="3" id="KW-0285">Flavoprotein</keyword>
<comment type="caution">
    <text evidence="7">The sequence shown here is derived from an EMBL/GenBank/DDBJ whole genome shotgun (WGS) entry which is preliminary data.</text>
</comment>
<dbReference type="Proteomes" id="UP001140560">
    <property type="component" value="Unassembled WGS sequence"/>
</dbReference>
<proteinExistence type="inferred from homology"/>
<protein>
    <submittedName>
        <fullName evidence="7">Uncharacterized protein</fullName>
    </submittedName>
</protein>
<evidence type="ECO:0000256" key="1">
    <source>
        <dbReference type="ARBA" id="ARBA00001974"/>
    </source>
</evidence>